<feature type="domain" description="Prepilin type IV endopeptidase peptidase" evidence="11">
    <location>
        <begin position="108"/>
        <end position="217"/>
    </location>
</feature>
<evidence type="ECO:0000256" key="1">
    <source>
        <dbReference type="ARBA" id="ARBA00004429"/>
    </source>
</evidence>
<evidence type="ECO:0000256" key="2">
    <source>
        <dbReference type="ARBA" id="ARBA00005801"/>
    </source>
</evidence>
<comment type="catalytic activity">
    <reaction evidence="9">
        <text>Typically cleaves a -Gly-|-Phe- bond to release an N-terminal, basic peptide of 5-8 residues from type IV prepilin, and then N-methylates the new N-terminal amino group, the methyl donor being S-adenosyl-L-methionine.</text>
        <dbReference type="EC" id="3.4.23.43"/>
    </reaction>
</comment>
<dbReference type="Pfam" id="PF01478">
    <property type="entry name" value="Peptidase_A24"/>
    <property type="match status" value="1"/>
</dbReference>
<evidence type="ECO:0000256" key="10">
    <source>
        <dbReference type="SAM" id="Phobius"/>
    </source>
</evidence>
<keyword evidence="9" id="KW-0378">Hydrolase</keyword>
<evidence type="ECO:0000313" key="14">
    <source>
        <dbReference type="Proteomes" id="UP000807825"/>
    </source>
</evidence>
<dbReference type="GO" id="GO:0032259">
    <property type="term" value="P:methylation"/>
    <property type="evidence" value="ECO:0007669"/>
    <property type="project" value="UniProtKB-KW"/>
</dbReference>
<dbReference type="Gene3D" id="1.20.120.1220">
    <property type="match status" value="1"/>
</dbReference>
<feature type="transmembrane region" description="Helical" evidence="10">
    <location>
        <begin position="6"/>
        <end position="29"/>
    </location>
</feature>
<keyword evidence="6 10" id="KW-1133">Transmembrane helix</keyword>
<feature type="domain" description="Prepilin peptidase A24 N-terminal" evidence="12">
    <location>
        <begin position="16"/>
        <end position="98"/>
    </location>
</feature>
<dbReference type="Pfam" id="PF06750">
    <property type="entry name" value="A24_N_bact"/>
    <property type="match status" value="1"/>
</dbReference>
<dbReference type="Proteomes" id="UP000807825">
    <property type="component" value="Unassembled WGS sequence"/>
</dbReference>
<dbReference type="GO" id="GO:0004190">
    <property type="term" value="F:aspartic-type endopeptidase activity"/>
    <property type="evidence" value="ECO:0007669"/>
    <property type="project" value="UniProtKB-EC"/>
</dbReference>
<evidence type="ECO:0000256" key="5">
    <source>
        <dbReference type="ARBA" id="ARBA00022692"/>
    </source>
</evidence>
<evidence type="ECO:0000256" key="6">
    <source>
        <dbReference type="ARBA" id="ARBA00022989"/>
    </source>
</evidence>
<dbReference type="GO" id="GO:0006465">
    <property type="term" value="P:signal peptide processing"/>
    <property type="evidence" value="ECO:0007669"/>
    <property type="project" value="TreeGrafter"/>
</dbReference>
<keyword evidence="9" id="KW-0645">Protease</keyword>
<dbReference type="InterPro" id="IPR014032">
    <property type="entry name" value="Peptidase_A24A_bac"/>
</dbReference>
<dbReference type="GO" id="GO:0005886">
    <property type="term" value="C:plasma membrane"/>
    <property type="evidence" value="ECO:0007669"/>
    <property type="project" value="UniProtKB-SubCell"/>
</dbReference>
<keyword evidence="9" id="KW-0489">Methyltransferase</keyword>
<keyword evidence="9" id="KW-0511">Multifunctional enzyme</keyword>
<comment type="caution">
    <text evidence="13">The sequence shown here is derived from an EMBL/GenBank/DDBJ whole genome shotgun (WGS) entry which is preliminary data.</text>
</comment>
<dbReference type="PANTHER" id="PTHR30487:SF0">
    <property type="entry name" value="PREPILIN LEADER PEPTIDASE_N-METHYLTRANSFERASE-RELATED"/>
    <property type="match status" value="1"/>
</dbReference>
<dbReference type="InterPro" id="IPR010627">
    <property type="entry name" value="Prepilin_pept_A24_N"/>
</dbReference>
<reference evidence="13" key="1">
    <citation type="submission" date="2020-07" db="EMBL/GenBank/DDBJ databases">
        <title>Huge and variable diversity of episymbiotic CPR bacteria and DPANN archaea in groundwater ecosystems.</title>
        <authorList>
            <person name="He C.Y."/>
            <person name="Keren R."/>
            <person name="Whittaker M."/>
            <person name="Farag I.F."/>
            <person name="Doudna J."/>
            <person name="Cate J.H.D."/>
            <person name="Banfield J.F."/>
        </authorList>
    </citation>
    <scope>NUCLEOTIDE SEQUENCE</scope>
    <source>
        <strain evidence="13">NC_groundwater_1664_Pr3_B-0.1um_52_9</strain>
    </source>
</reference>
<keyword evidence="3" id="KW-1003">Cell membrane</keyword>
<dbReference type="EC" id="3.4.23.43" evidence="9"/>
<proteinExistence type="inferred from homology"/>
<comment type="similarity">
    <text evidence="2 8">Belongs to the peptidase A24 family.</text>
</comment>
<dbReference type="PRINTS" id="PR00864">
    <property type="entry name" value="PREPILNPTASE"/>
</dbReference>
<keyword evidence="5 9" id="KW-0812">Transmembrane</keyword>
<keyword evidence="7 10" id="KW-0472">Membrane</keyword>
<feature type="transmembrane region" description="Helical" evidence="10">
    <location>
        <begin position="127"/>
        <end position="147"/>
    </location>
</feature>
<evidence type="ECO:0000313" key="13">
    <source>
        <dbReference type="EMBL" id="MBI5251940.1"/>
    </source>
</evidence>
<dbReference type="EMBL" id="JACRDE010000545">
    <property type="protein sequence ID" value="MBI5251940.1"/>
    <property type="molecule type" value="Genomic_DNA"/>
</dbReference>
<evidence type="ECO:0000256" key="9">
    <source>
        <dbReference type="RuleBase" id="RU003794"/>
    </source>
</evidence>
<dbReference type="AlphaFoldDB" id="A0A9D6Z5G1"/>
<evidence type="ECO:0000259" key="11">
    <source>
        <dbReference type="Pfam" id="PF01478"/>
    </source>
</evidence>
<evidence type="ECO:0000256" key="3">
    <source>
        <dbReference type="ARBA" id="ARBA00022475"/>
    </source>
</evidence>
<evidence type="ECO:0000256" key="8">
    <source>
        <dbReference type="RuleBase" id="RU003793"/>
    </source>
</evidence>
<protein>
    <recommendedName>
        <fullName evidence="9">Prepilin leader peptidase/N-methyltransferase</fullName>
        <ecNumber evidence="9">2.1.1.-</ecNumber>
        <ecNumber evidence="9">3.4.23.43</ecNumber>
    </recommendedName>
</protein>
<evidence type="ECO:0000256" key="7">
    <source>
        <dbReference type="ARBA" id="ARBA00023136"/>
    </source>
</evidence>
<sequence>MESEADIFWAVAAFAFGAVVGSFLNVVIIRLPDGHSVVFPASRCTKCDHPIRSYDNIPILSYFLLRGKCRDCGEQISFRYPLIECLTALLCTVLFFKFGLTPLFGVSFVFCSAMLAVFWIDLDHMIIPDLISLNGIIVGLAASVIGLVPGVEWLQSVLGAALGGLSLYVPAYIYEKLRHTEGLGAGDIKLLAMIGAFTGPYGVVFVLFFSSLIGSLTAFVGMTVKNVSSSTPIPFGPFLTAAAVGYVLFGPDIIDKFFELGLYWQN</sequence>
<keyword evidence="9" id="KW-0808">Transferase</keyword>
<feature type="transmembrane region" description="Helical" evidence="10">
    <location>
        <begin position="102"/>
        <end position="120"/>
    </location>
</feature>
<comment type="function">
    <text evidence="9">Plays an essential role in type IV pili and type II pseudopili formation by proteolytically removing the leader sequence from substrate proteins and subsequently monomethylating the alpha-amino group of the newly exposed N-terminal phenylalanine.</text>
</comment>
<dbReference type="GO" id="GO:0008168">
    <property type="term" value="F:methyltransferase activity"/>
    <property type="evidence" value="ECO:0007669"/>
    <property type="project" value="UniProtKB-KW"/>
</dbReference>
<organism evidence="13 14">
    <name type="scientific">Desulfomonile tiedjei</name>
    <dbReference type="NCBI Taxonomy" id="2358"/>
    <lineage>
        <taxon>Bacteria</taxon>
        <taxon>Pseudomonadati</taxon>
        <taxon>Thermodesulfobacteriota</taxon>
        <taxon>Desulfomonilia</taxon>
        <taxon>Desulfomonilales</taxon>
        <taxon>Desulfomonilaceae</taxon>
        <taxon>Desulfomonile</taxon>
    </lineage>
</organism>
<evidence type="ECO:0000259" key="12">
    <source>
        <dbReference type="Pfam" id="PF06750"/>
    </source>
</evidence>
<accession>A0A9D6Z5G1</accession>
<name>A0A9D6Z5G1_9BACT</name>
<dbReference type="PANTHER" id="PTHR30487">
    <property type="entry name" value="TYPE 4 PREPILIN-LIKE PROTEINS LEADER PEPTIDE-PROCESSING ENZYME"/>
    <property type="match status" value="1"/>
</dbReference>
<dbReference type="InterPro" id="IPR000045">
    <property type="entry name" value="Prepilin_IV_endopep_pep"/>
</dbReference>
<dbReference type="EC" id="2.1.1.-" evidence="9"/>
<evidence type="ECO:0000256" key="4">
    <source>
        <dbReference type="ARBA" id="ARBA00022519"/>
    </source>
</evidence>
<gene>
    <name evidence="13" type="ORF">HY912_20805</name>
</gene>
<comment type="subcellular location">
    <subcellularLocation>
        <location evidence="1">Cell inner membrane</location>
        <topology evidence="1">Multi-pass membrane protein</topology>
    </subcellularLocation>
    <subcellularLocation>
        <location evidence="9">Cell membrane</location>
        <topology evidence="9">Multi-pass membrane protein</topology>
    </subcellularLocation>
</comment>
<dbReference type="InterPro" id="IPR050882">
    <property type="entry name" value="Prepilin_peptidase/N-MTase"/>
</dbReference>
<keyword evidence="4" id="KW-0997">Cell inner membrane</keyword>
<feature type="transmembrane region" description="Helical" evidence="10">
    <location>
        <begin position="233"/>
        <end position="249"/>
    </location>
</feature>
<feature type="transmembrane region" description="Helical" evidence="10">
    <location>
        <begin position="190"/>
        <end position="213"/>
    </location>
</feature>